<dbReference type="Gene3D" id="3.30.420.40">
    <property type="match status" value="2"/>
</dbReference>
<dbReference type="PANTHER" id="PTHR18964:SF149">
    <property type="entry name" value="BIFUNCTIONAL UDP-N-ACETYLGLUCOSAMINE 2-EPIMERASE_N-ACETYLMANNOSAMINE KINASE"/>
    <property type="match status" value="1"/>
</dbReference>
<dbReference type="SUPFAM" id="SSF53067">
    <property type="entry name" value="Actin-like ATPase domain"/>
    <property type="match status" value="1"/>
</dbReference>
<comment type="similarity">
    <text evidence="1">Belongs to the ROK (NagC/XylR) family.</text>
</comment>
<dbReference type="InterPro" id="IPR036390">
    <property type="entry name" value="WH_DNA-bd_sf"/>
</dbReference>
<dbReference type="Proteomes" id="UP000321820">
    <property type="component" value="Chromosome"/>
</dbReference>
<dbReference type="InterPro" id="IPR043129">
    <property type="entry name" value="ATPase_NBD"/>
</dbReference>
<dbReference type="RefSeq" id="WP_147647835.1">
    <property type="nucleotide sequence ID" value="NZ_CP042806.1"/>
</dbReference>
<dbReference type="EMBL" id="CP042806">
    <property type="protein sequence ID" value="QEE28645.1"/>
    <property type="molecule type" value="Genomic_DNA"/>
</dbReference>
<evidence type="ECO:0000313" key="3">
    <source>
        <dbReference type="Proteomes" id="UP000321820"/>
    </source>
</evidence>
<dbReference type="Gene3D" id="1.10.10.10">
    <property type="entry name" value="Winged helix-like DNA-binding domain superfamily/Winged helix DNA-binding domain"/>
    <property type="match status" value="1"/>
</dbReference>
<proteinExistence type="inferred from homology"/>
<dbReference type="InterPro" id="IPR000600">
    <property type="entry name" value="ROK"/>
</dbReference>
<dbReference type="CDD" id="cd23763">
    <property type="entry name" value="ASKHA_ATPase_ROK"/>
    <property type="match status" value="1"/>
</dbReference>
<protein>
    <submittedName>
        <fullName evidence="2">ROK family transcriptional regulator</fullName>
    </submittedName>
</protein>
<reference evidence="2 3" key="1">
    <citation type="submission" date="2019-08" db="EMBL/GenBank/DDBJ databases">
        <title>Complete genome sequence of Terriglobus albidus strain ORNL.</title>
        <authorList>
            <person name="Podar M."/>
        </authorList>
    </citation>
    <scope>NUCLEOTIDE SEQUENCE [LARGE SCALE GENOMIC DNA]</scope>
    <source>
        <strain evidence="2 3">ORNL</strain>
    </source>
</reference>
<sequence>MSSTLANSREPRISRPANLRRSNNRALLQLVRENSPCSRADLVRMSGLSAPTVTAAIADLEALELIEYLGEGISSGGRPAELLRFRPEHAYVAGADIGGTRLRMMLADLDGRPVAQWACKLGAREKDPVSICHLLRGGLTQMCAQAKVSLKKVKHLTVGAPGVTDVARGVVLSAPNLTGWDEVQLRALLEDQLGFEVIAENDTNLAAVGEHWHGAAENVDDFVFIAMGTGVGAGIFLGGQVHHGSAWSAGEIGYLGVPGMPREPLEMHRTGQLESVIGGAGIEAQWREELDRVTRVDAELRALRASQIFDRAASGDVQGKAVLKNTARILADAIATITLLFNPSLVVMGGGIGSHLALCEAVGGVLAESDFPHPRVRCSVLGPEAQLYGSVALSLQAMDSKLLG</sequence>
<dbReference type="SUPFAM" id="SSF46785">
    <property type="entry name" value="Winged helix' DNA-binding domain"/>
    <property type="match status" value="1"/>
</dbReference>
<dbReference type="AlphaFoldDB" id="A0A5B9EC11"/>
<dbReference type="KEGG" id="talb:FTW19_11925"/>
<keyword evidence="3" id="KW-1185">Reference proteome</keyword>
<dbReference type="InterPro" id="IPR036388">
    <property type="entry name" value="WH-like_DNA-bd_sf"/>
</dbReference>
<gene>
    <name evidence="2" type="ORF">FTW19_11925</name>
</gene>
<evidence type="ECO:0000256" key="1">
    <source>
        <dbReference type="ARBA" id="ARBA00006479"/>
    </source>
</evidence>
<accession>A0A5B9EC11</accession>
<dbReference type="PANTHER" id="PTHR18964">
    <property type="entry name" value="ROK (REPRESSOR, ORF, KINASE) FAMILY"/>
    <property type="match status" value="1"/>
</dbReference>
<dbReference type="Pfam" id="PF00480">
    <property type="entry name" value="ROK"/>
    <property type="match status" value="1"/>
</dbReference>
<organism evidence="2 3">
    <name type="scientific">Terriglobus albidus</name>
    <dbReference type="NCBI Taxonomy" id="1592106"/>
    <lineage>
        <taxon>Bacteria</taxon>
        <taxon>Pseudomonadati</taxon>
        <taxon>Acidobacteriota</taxon>
        <taxon>Terriglobia</taxon>
        <taxon>Terriglobales</taxon>
        <taxon>Acidobacteriaceae</taxon>
        <taxon>Terriglobus</taxon>
    </lineage>
</organism>
<dbReference type="Pfam" id="PF13412">
    <property type="entry name" value="HTH_24"/>
    <property type="match status" value="1"/>
</dbReference>
<dbReference type="OrthoDB" id="9796533at2"/>
<evidence type="ECO:0000313" key="2">
    <source>
        <dbReference type="EMBL" id="QEE28645.1"/>
    </source>
</evidence>
<name>A0A5B9EC11_9BACT</name>